<dbReference type="eggNOG" id="COG0457">
    <property type="taxonomic scope" value="Bacteria"/>
</dbReference>
<dbReference type="AlphaFoldDB" id="A0A0H4WS76"/>
<dbReference type="STRING" id="1297742.A176_001127"/>
<dbReference type="Proteomes" id="UP000009026">
    <property type="component" value="Chromosome"/>
</dbReference>
<organism evidence="2 3">
    <name type="scientific">Pseudomyxococcus hansupus</name>
    <dbReference type="NCBI Taxonomy" id="1297742"/>
    <lineage>
        <taxon>Bacteria</taxon>
        <taxon>Pseudomonadati</taxon>
        <taxon>Myxococcota</taxon>
        <taxon>Myxococcia</taxon>
        <taxon>Myxococcales</taxon>
        <taxon>Cystobacterineae</taxon>
        <taxon>Myxococcaceae</taxon>
        <taxon>Pseudomyxococcus</taxon>
    </lineage>
</organism>
<sequence>MRAIGAPIHHLVTDYYWIQTIQAVGKAKTPAEHRDIFDYANMVTDLDPKFRQVYVFAGVSIAYPLGGRWLNGEESTRLLEKGLEHFPDYVYLRIMLAYNLSTFHRQYERAAKIVEEASRMPDAPPYLAGLATRLHAQAGNFDAGLDFARSLAESAEEPETRELFERRVKEIELERELSHVDAAVQRYQQRVGSLPPGVDALVRAGDLPHMPEDPLGGDIELDATGRSYSTAQEKRLTDFARANMEASP</sequence>
<gene>
    <name evidence="2" type="ORF">A176_001127</name>
</gene>
<feature type="region of interest" description="Disordered" evidence="1">
    <location>
        <begin position="211"/>
        <end position="232"/>
    </location>
</feature>
<dbReference type="EMBL" id="CP012109">
    <property type="protein sequence ID" value="AKQ64215.1"/>
    <property type="molecule type" value="Genomic_DNA"/>
</dbReference>
<reference evidence="2 3" key="1">
    <citation type="journal article" date="2016" name="PLoS ONE">
        <title>Complete Genome Sequence and Comparative Genomics of a Novel Myxobacterium Myxococcus hansupus.</title>
        <authorList>
            <person name="Sharma G."/>
            <person name="Narwani T."/>
            <person name="Subramanian S."/>
        </authorList>
    </citation>
    <scope>NUCLEOTIDE SEQUENCE [LARGE SCALE GENOMIC DNA]</scope>
    <source>
        <strain evidence="3">mixupus</strain>
    </source>
</reference>
<accession>A0A0H4WS76</accession>
<evidence type="ECO:0000313" key="2">
    <source>
        <dbReference type="EMBL" id="AKQ64215.1"/>
    </source>
</evidence>
<keyword evidence="3" id="KW-1185">Reference proteome</keyword>
<proteinExistence type="predicted"/>
<dbReference type="KEGG" id="mym:A176_001127"/>
<protein>
    <recommendedName>
        <fullName evidence="4">Tetratricopeptide repeat protein</fullName>
    </recommendedName>
</protein>
<dbReference type="PATRIC" id="fig|1297742.4.peg.1145"/>
<evidence type="ECO:0008006" key="4">
    <source>
        <dbReference type="Google" id="ProtNLM"/>
    </source>
</evidence>
<evidence type="ECO:0000313" key="3">
    <source>
        <dbReference type="Proteomes" id="UP000009026"/>
    </source>
</evidence>
<evidence type="ECO:0000256" key="1">
    <source>
        <dbReference type="SAM" id="MobiDB-lite"/>
    </source>
</evidence>
<name>A0A0H4WS76_9BACT</name>